<evidence type="ECO:0000313" key="3">
    <source>
        <dbReference type="Proteomes" id="UP001214576"/>
    </source>
</evidence>
<organism evidence="2 3">
    <name type="scientific">Ovis ammon polii</name>
    <dbReference type="NCBI Taxonomy" id="230172"/>
    <lineage>
        <taxon>Eukaryota</taxon>
        <taxon>Metazoa</taxon>
        <taxon>Chordata</taxon>
        <taxon>Craniata</taxon>
        <taxon>Vertebrata</taxon>
        <taxon>Euteleostomi</taxon>
        <taxon>Mammalia</taxon>
        <taxon>Eutheria</taxon>
        <taxon>Laurasiatheria</taxon>
        <taxon>Artiodactyla</taxon>
        <taxon>Ruminantia</taxon>
        <taxon>Pecora</taxon>
        <taxon>Bovidae</taxon>
        <taxon>Caprinae</taxon>
        <taxon>Ovis</taxon>
    </lineage>
</organism>
<name>A0AAD4Y0H0_OVIAM</name>
<evidence type="ECO:0000256" key="1">
    <source>
        <dbReference type="SAM" id="MobiDB-lite"/>
    </source>
</evidence>
<protein>
    <submittedName>
        <fullName evidence="2">Uncharacterized protein</fullName>
    </submittedName>
</protein>
<feature type="region of interest" description="Disordered" evidence="1">
    <location>
        <begin position="104"/>
        <end position="136"/>
    </location>
</feature>
<evidence type="ECO:0000313" key="2">
    <source>
        <dbReference type="EMBL" id="KAI4530499.1"/>
    </source>
</evidence>
<sequence length="136" mass="16077">MDAFDSLRSLKESEEKDRGQRMCDRLRRVKVRNSEHVLINAWAKSVESMCVQAVYGDVAAYIPQPENTEAEMRTNTRIYESHALDDYEISDRFCIKQRDYHDLERDAQHQRSKSHEKLKAIQEDNKTKKSDILKMK</sequence>
<reference evidence="2" key="1">
    <citation type="submission" date="2022-03" db="EMBL/GenBank/DDBJ databases">
        <title>Genomic analyses of argali, domestic sheep and their hybrids provide insights into chromosomal evolution, heterosis and genetic basis of agronomic traits.</title>
        <authorList>
            <person name="Li M."/>
        </authorList>
    </citation>
    <scope>NUCLEOTIDE SEQUENCE</scope>
    <source>
        <strain evidence="2">CAU-MHL-2022a</strain>
        <tissue evidence="2">Skin</tissue>
    </source>
</reference>
<keyword evidence="3" id="KW-1185">Reference proteome</keyword>
<proteinExistence type="predicted"/>
<dbReference type="AlphaFoldDB" id="A0AAD4Y0H0"/>
<gene>
    <name evidence="2" type="ORF">MG293_019388</name>
</gene>
<dbReference type="EMBL" id="JAKZEL010000025">
    <property type="protein sequence ID" value="KAI4530499.1"/>
    <property type="molecule type" value="Genomic_DNA"/>
</dbReference>
<dbReference type="Proteomes" id="UP001214576">
    <property type="component" value="Unassembled WGS sequence"/>
</dbReference>
<accession>A0AAD4Y0H0</accession>
<comment type="caution">
    <text evidence="2">The sequence shown here is derived from an EMBL/GenBank/DDBJ whole genome shotgun (WGS) entry which is preliminary data.</text>
</comment>